<name>A0A0V0RDK7_9BILA</name>
<dbReference type="AlphaFoldDB" id="A0A0V0RDK7"/>
<feature type="non-terminal residue" evidence="1">
    <location>
        <position position="236"/>
    </location>
</feature>
<dbReference type="PANTHER" id="PTHR47272">
    <property type="entry name" value="DDE_TNP_1_7 DOMAIN-CONTAINING PROTEIN"/>
    <property type="match status" value="1"/>
</dbReference>
<accession>A0A0V0RDK7</accession>
<feature type="non-terminal residue" evidence="1">
    <location>
        <position position="1"/>
    </location>
</feature>
<proteinExistence type="predicted"/>
<evidence type="ECO:0000313" key="1">
    <source>
        <dbReference type="EMBL" id="KRX12543.1"/>
    </source>
</evidence>
<dbReference type="STRING" id="6336.A0A0V0RDK7"/>
<dbReference type="Proteomes" id="UP000054630">
    <property type="component" value="Unassembled WGS sequence"/>
</dbReference>
<gene>
    <name evidence="1" type="primary">PGBD3</name>
    <name evidence="1" type="ORF">T07_109</name>
</gene>
<evidence type="ECO:0000313" key="2">
    <source>
        <dbReference type="Proteomes" id="UP000054630"/>
    </source>
</evidence>
<dbReference type="EMBL" id="JYDL01000343">
    <property type="protein sequence ID" value="KRX12543.1"/>
    <property type="molecule type" value="Genomic_DNA"/>
</dbReference>
<reference evidence="1 2" key="1">
    <citation type="submission" date="2015-01" db="EMBL/GenBank/DDBJ databases">
        <title>Evolution of Trichinella species and genotypes.</title>
        <authorList>
            <person name="Korhonen P.K."/>
            <person name="Edoardo P."/>
            <person name="Giuseppe L.R."/>
            <person name="Gasser R.B."/>
        </authorList>
    </citation>
    <scope>NUCLEOTIDE SEQUENCE [LARGE SCALE GENOMIC DNA]</scope>
    <source>
        <strain evidence="1">ISS37</strain>
    </source>
</reference>
<sequence length="236" mass="26748">LLCGNHGYPYHTITSRKKSNTTIYTLHFDNVFNNYGLLVKLCGLKMRGIETMLPNRRNGADAVILPDKEVMKQKRGAFDFRSDGNVYISKWYYNSIGRIASNFLKHRPLGNTQRRVKGQRIETMCCVSSNNTNQKMVLAFINMVNAASMAAGRIHCFVEEIPRSHLELHRQVVLSLLQSERTATPRAASGFMSQMSDIRFDGVNHILGTGPQGRYKVCKGNTKFMCQNCNVRLHAE</sequence>
<comment type="caution">
    <text evidence="1">The sequence shown here is derived from an EMBL/GenBank/DDBJ whole genome shotgun (WGS) entry which is preliminary data.</text>
</comment>
<organism evidence="1 2">
    <name type="scientific">Trichinella nelsoni</name>
    <dbReference type="NCBI Taxonomy" id="6336"/>
    <lineage>
        <taxon>Eukaryota</taxon>
        <taxon>Metazoa</taxon>
        <taxon>Ecdysozoa</taxon>
        <taxon>Nematoda</taxon>
        <taxon>Enoplea</taxon>
        <taxon>Dorylaimia</taxon>
        <taxon>Trichinellida</taxon>
        <taxon>Trichinellidae</taxon>
        <taxon>Trichinella</taxon>
    </lineage>
</organism>
<dbReference type="PANTHER" id="PTHR47272:SF1">
    <property type="entry name" value="PIGGYBAC TRANSPOSABLE ELEMENT-DERIVED PROTEIN 3-LIKE"/>
    <property type="match status" value="1"/>
</dbReference>
<protein>
    <submittedName>
        <fullName evidence="1">PiggyBac transposable element-derived protein 3</fullName>
    </submittedName>
</protein>
<keyword evidence="2" id="KW-1185">Reference proteome</keyword>
<dbReference type="OrthoDB" id="6380630at2759"/>